<name>A0AAW0BVJ0_9AGAR</name>
<dbReference type="Gene3D" id="3.80.10.10">
    <property type="entry name" value="Ribonuclease Inhibitor"/>
    <property type="match status" value="1"/>
</dbReference>
<sequence length="482" mass="54176">MATVASIPPEILSSIFILVNVTKHSHHLFSDSESHFRGTLPPDNFLSEPTASHLGRVCRHWRDVSLATPALWASLHVDLGGLVRTEGNVEGLKVHLDRAKAHPLSISLQYGNFQSIGPTDIDDPDFGSLSIPSRIISLIFHRSDHIHHLALHFSFAEPSSLISTTFECIFHFRDRLKNLRHLVLYTPDDDAIRALEPFSNSPLLSSIAITISDDTPLQFPRLPFSSLTEVVLEMAGMLQVVSLLGVCSNIRVAKFSLWSGNEATQINEAPLSLPYLETLYLGEVDQLKASSLVCLLDALTMPALKTLSLEACGDLNYGLRGEELCEIFWHVAALAERSPQIESLHLNFLPFEGQDLILVMEKMPKLRVLDVAIEITFGRPLTTSFLKELGREDIVPRLRDLRLSLCREEGWIEIEKGVLEELLKRRMSRPPEYRLQSAYLQIKESLVPILDFQCLREMQNEGLAVRVTMWQGETEFLGYVQG</sequence>
<proteinExistence type="predicted"/>
<organism evidence="2 3">
    <name type="scientific">Paramarasmius palmivorus</name>
    <dbReference type="NCBI Taxonomy" id="297713"/>
    <lineage>
        <taxon>Eukaryota</taxon>
        <taxon>Fungi</taxon>
        <taxon>Dikarya</taxon>
        <taxon>Basidiomycota</taxon>
        <taxon>Agaricomycotina</taxon>
        <taxon>Agaricomycetes</taxon>
        <taxon>Agaricomycetidae</taxon>
        <taxon>Agaricales</taxon>
        <taxon>Marasmiineae</taxon>
        <taxon>Marasmiaceae</taxon>
        <taxon>Paramarasmius</taxon>
    </lineage>
</organism>
<dbReference type="InterPro" id="IPR032675">
    <property type="entry name" value="LRR_dom_sf"/>
</dbReference>
<evidence type="ECO:0000313" key="2">
    <source>
        <dbReference type="EMBL" id="KAK7030254.1"/>
    </source>
</evidence>
<accession>A0AAW0BVJ0</accession>
<dbReference type="EMBL" id="JAYKXP010000079">
    <property type="protein sequence ID" value="KAK7030254.1"/>
    <property type="molecule type" value="Genomic_DNA"/>
</dbReference>
<gene>
    <name evidence="2" type="ORF">VNI00_014271</name>
</gene>
<evidence type="ECO:0000313" key="3">
    <source>
        <dbReference type="Proteomes" id="UP001383192"/>
    </source>
</evidence>
<feature type="domain" description="F-box" evidence="1">
    <location>
        <begin position="5"/>
        <end position="76"/>
    </location>
</feature>
<comment type="caution">
    <text evidence="2">The sequence shown here is derived from an EMBL/GenBank/DDBJ whole genome shotgun (WGS) entry which is preliminary data.</text>
</comment>
<dbReference type="AlphaFoldDB" id="A0AAW0BVJ0"/>
<dbReference type="SUPFAM" id="SSF52047">
    <property type="entry name" value="RNI-like"/>
    <property type="match status" value="1"/>
</dbReference>
<keyword evidence="3" id="KW-1185">Reference proteome</keyword>
<dbReference type="Pfam" id="PF12937">
    <property type="entry name" value="F-box-like"/>
    <property type="match status" value="1"/>
</dbReference>
<dbReference type="Proteomes" id="UP001383192">
    <property type="component" value="Unassembled WGS sequence"/>
</dbReference>
<protein>
    <recommendedName>
        <fullName evidence="1">F-box domain-containing protein</fullName>
    </recommendedName>
</protein>
<reference evidence="2 3" key="1">
    <citation type="submission" date="2024-01" db="EMBL/GenBank/DDBJ databases">
        <title>A draft genome for a cacao thread blight-causing isolate of Paramarasmius palmivorus.</title>
        <authorList>
            <person name="Baruah I.K."/>
            <person name="Bukari Y."/>
            <person name="Amoako-Attah I."/>
            <person name="Meinhardt L.W."/>
            <person name="Bailey B.A."/>
            <person name="Cohen S.P."/>
        </authorList>
    </citation>
    <scope>NUCLEOTIDE SEQUENCE [LARGE SCALE GENOMIC DNA]</scope>
    <source>
        <strain evidence="2 3">GH-12</strain>
    </source>
</reference>
<dbReference type="InterPro" id="IPR001810">
    <property type="entry name" value="F-box_dom"/>
</dbReference>
<evidence type="ECO:0000259" key="1">
    <source>
        <dbReference type="Pfam" id="PF12937"/>
    </source>
</evidence>